<dbReference type="STRING" id="307972.A0A2G8L778"/>
<dbReference type="PROSITE" id="PS00250">
    <property type="entry name" value="TGF_BETA_1"/>
    <property type="match status" value="1"/>
</dbReference>
<keyword evidence="12" id="KW-1185">Reference proteome</keyword>
<evidence type="ECO:0000256" key="4">
    <source>
        <dbReference type="ARBA" id="ARBA00022729"/>
    </source>
</evidence>
<organism evidence="11 12">
    <name type="scientific">Stichopus japonicus</name>
    <name type="common">Sea cucumber</name>
    <dbReference type="NCBI Taxonomy" id="307972"/>
    <lineage>
        <taxon>Eukaryota</taxon>
        <taxon>Metazoa</taxon>
        <taxon>Echinodermata</taxon>
        <taxon>Eleutherozoa</taxon>
        <taxon>Echinozoa</taxon>
        <taxon>Holothuroidea</taxon>
        <taxon>Aspidochirotacea</taxon>
        <taxon>Aspidochirotida</taxon>
        <taxon>Stichopodidae</taxon>
        <taxon>Apostichopus</taxon>
    </lineage>
</organism>
<dbReference type="SMART" id="SM00204">
    <property type="entry name" value="TGFB"/>
    <property type="match status" value="1"/>
</dbReference>
<sequence length="293" mass="33464">MFLVQVDDTVNIFVFSSAVRRSRSIVRTSYQANWVIEFNLSSITPTEKLTEAHLRLESLINLRAKTLVDYFQLSISSIPREEKITKTNVLFKDLVSNHTSDATKVGVDVLPLVQFWRNDLEAKHVINITVHCLSTVLKSQCERFMSKMHRPAQQFTNLVTVSMEGERCKGRSKRSSQNNKRDPPVKELSDACQRHSLYVGFREVGWDDWIIAPTGYQAYYCAGECIFPIGEQQNGTNHAVIQTLVSRLDYESVPDVCCAPVRLSPISLLFFDDDENVVLRRYDDMIVESCGCR</sequence>
<dbReference type="PANTHER" id="PTHR11848">
    <property type="entry name" value="TGF-BETA FAMILY"/>
    <property type="match status" value="1"/>
</dbReference>
<evidence type="ECO:0000256" key="5">
    <source>
        <dbReference type="ARBA" id="ARBA00023030"/>
    </source>
</evidence>
<dbReference type="SUPFAM" id="SSF57501">
    <property type="entry name" value="Cystine-knot cytokines"/>
    <property type="match status" value="1"/>
</dbReference>
<dbReference type="PROSITE" id="PS51362">
    <property type="entry name" value="TGF_BETA_2"/>
    <property type="match status" value="1"/>
</dbReference>
<evidence type="ECO:0000256" key="3">
    <source>
        <dbReference type="ARBA" id="ARBA00022525"/>
    </source>
</evidence>
<name>A0A2G8L778_STIJA</name>
<dbReference type="InterPro" id="IPR029034">
    <property type="entry name" value="Cystine-knot_cytokine"/>
</dbReference>
<feature type="region of interest" description="Disordered" evidence="9">
    <location>
        <begin position="167"/>
        <end position="187"/>
    </location>
</feature>
<dbReference type="GO" id="GO:0005125">
    <property type="term" value="F:cytokine activity"/>
    <property type="evidence" value="ECO:0007669"/>
    <property type="project" value="TreeGrafter"/>
</dbReference>
<reference evidence="11 12" key="1">
    <citation type="journal article" date="2017" name="PLoS Biol.">
        <title>The sea cucumber genome provides insights into morphological evolution and visceral regeneration.</title>
        <authorList>
            <person name="Zhang X."/>
            <person name="Sun L."/>
            <person name="Yuan J."/>
            <person name="Sun Y."/>
            <person name="Gao Y."/>
            <person name="Zhang L."/>
            <person name="Li S."/>
            <person name="Dai H."/>
            <person name="Hamel J.F."/>
            <person name="Liu C."/>
            <person name="Yu Y."/>
            <person name="Liu S."/>
            <person name="Lin W."/>
            <person name="Guo K."/>
            <person name="Jin S."/>
            <person name="Xu P."/>
            <person name="Storey K.B."/>
            <person name="Huan P."/>
            <person name="Zhang T."/>
            <person name="Zhou Y."/>
            <person name="Zhang J."/>
            <person name="Lin C."/>
            <person name="Li X."/>
            <person name="Xing L."/>
            <person name="Huo D."/>
            <person name="Sun M."/>
            <person name="Wang L."/>
            <person name="Mercier A."/>
            <person name="Li F."/>
            <person name="Yang H."/>
            <person name="Xiang J."/>
        </authorList>
    </citation>
    <scope>NUCLEOTIDE SEQUENCE [LARGE SCALE GENOMIC DNA]</scope>
    <source>
        <strain evidence="11">Shaxun</strain>
        <tissue evidence="11">Muscle</tissue>
    </source>
</reference>
<dbReference type="InterPro" id="IPR015615">
    <property type="entry name" value="TGF-beta-rel"/>
</dbReference>
<dbReference type="AlphaFoldDB" id="A0A2G8L778"/>
<evidence type="ECO:0000256" key="6">
    <source>
        <dbReference type="ARBA" id="ARBA00023157"/>
    </source>
</evidence>
<dbReference type="GO" id="GO:0008083">
    <property type="term" value="F:growth factor activity"/>
    <property type="evidence" value="ECO:0007669"/>
    <property type="project" value="UniProtKB-KW"/>
</dbReference>
<evidence type="ECO:0000256" key="8">
    <source>
        <dbReference type="RuleBase" id="RU000354"/>
    </source>
</evidence>
<dbReference type="PRINTS" id="PR00669">
    <property type="entry name" value="INHIBINA"/>
</dbReference>
<evidence type="ECO:0000259" key="10">
    <source>
        <dbReference type="PROSITE" id="PS51362"/>
    </source>
</evidence>
<keyword evidence="4" id="KW-0732">Signal</keyword>
<dbReference type="Proteomes" id="UP000230750">
    <property type="component" value="Unassembled WGS sequence"/>
</dbReference>
<evidence type="ECO:0000256" key="2">
    <source>
        <dbReference type="ARBA" id="ARBA00006656"/>
    </source>
</evidence>
<keyword evidence="6" id="KW-1015">Disulfide bond</keyword>
<proteinExistence type="inferred from homology"/>
<dbReference type="FunFam" id="2.10.90.10:FF:000001">
    <property type="entry name" value="Bone morphogenetic protein 4"/>
    <property type="match status" value="1"/>
</dbReference>
<comment type="caution">
    <text evidence="11">The sequence shown here is derived from an EMBL/GenBank/DDBJ whole genome shotgun (WGS) entry which is preliminary data.</text>
</comment>
<dbReference type="GO" id="GO:0005615">
    <property type="term" value="C:extracellular space"/>
    <property type="evidence" value="ECO:0007669"/>
    <property type="project" value="TreeGrafter"/>
</dbReference>
<evidence type="ECO:0000313" key="11">
    <source>
        <dbReference type="EMBL" id="PIK56113.1"/>
    </source>
</evidence>
<dbReference type="InterPro" id="IPR001839">
    <property type="entry name" value="TGF-b_C"/>
</dbReference>
<evidence type="ECO:0000313" key="12">
    <source>
        <dbReference type="Proteomes" id="UP000230750"/>
    </source>
</evidence>
<feature type="domain" description="TGF-beta family profile" evidence="10">
    <location>
        <begin position="171"/>
        <end position="293"/>
    </location>
</feature>
<evidence type="ECO:0000256" key="9">
    <source>
        <dbReference type="SAM" id="MobiDB-lite"/>
    </source>
</evidence>
<dbReference type="OrthoDB" id="5987191at2759"/>
<keyword evidence="7" id="KW-0325">Glycoprotein</keyword>
<dbReference type="CDD" id="cd13761">
    <property type="entry name" value="TGF_beta_BMP5_like"/>
    <property type="match status" value="1"/>
</dbReference>
<comment type="similarity">
    <text evidence="2 8">Belongs to the TGF-beta family.</text>
</comment>
<protein>
    <submittedName>
        <fullName evidence="11">Afuni</fullName>
    </submittedName>
</protein>
<dbReference type="Gene3D" id="2.60.120.970">
    <property type="match status" value="1"/>
</dbReference>
<dbReference type="Pfam" id="PF00019">
    <property type="entry name" value="TGF_beta"/>
    <property type="match status" value="1"/>
</dbReference>
<gene>
    <name evidence="11" type="ORF">BSL78_07009</name>
</gene>
<keyword evidence="5 8" id="KW-0339">Growth factor</keyword>
<evidence type="ECO:0000256" key="1">
    <source>
        <dbReference type="ARBA" id="ARBA00004613"/>
    </source>
</evidence>
<accession>A0A2G8L778</accession>
<evidence type="ECO:0000256" key="7">
    <source>
        <dbReference type="ARBA" id="ARBA00023180"/>
    </source>
</evidence>
<comment type="subcellular location">
    <subcellularLocation>
        <location evidence="1">Secreted</location>
    </subcellularLocation>
</comment>
<dbReference type="EMBL" id="MRZV01000188">
    <property type="protein sequence ID" value="PIK56113.1"/>
    <property type="molecule type" value="Genomic_DNA"/>
</dbReference>
<dbReference type="InterPro" id="IPR017948">
    <property type="entry name" value="TGFb_CS"/>
</dbReference>
<keyword evidence="3" id="KW-0964">Secreted</keyword>
<dbReference type="Gene3D" id="2.10.90.10">
    <property type="entry name" value="Cystine-knot cytokines"/>
    <property type="match status" value="1"/>
</dbReference>